<organism evidence="1 2">
    <name type="scientific">Penicillium cosmopolitanum</name>
    <dbReference type="NCBI Taxonomy" id="1131564"/>
    <lineage>
        <taxon>Eukaryota</taxon>
        <taxon>Fungi</taxon>
        <taxon>Dikarya</taxon>
        <taxon>Ascomycota</taxon>
        <taxon>Pezizomycotina</taxon>
        <taxon>Eurotiomycetes</taxon>
        <taxon>Eurotiomycetidae</taxon>
        <taxon>Eurotiales</taxon>
        <taxon>Aspergillaceae</taxon>
        <taxon>Penicillium</taxon>
    </lineage>
</organism>
<proteinExistence type="predicted"/>
<comment type="caution">
    <text evidence="1">The sequence shown here is derived from an EMBL/GenBank/DDBJ whole genome shotgun (WGS) entry which is preliminary data.</text>
</comment>
<dbReference type="GeneID" id="81376832"/>
<evidence type="ECO:0000313" key="2">
    <source>
        <dbReference type="Proteomes" id="UP001147747"/>
    </source>
</evidence>
<dbReference type="RefSeq" id="XP_056481359.1">
    <property type="nucleotide sequence ID" value="XM_056637852.1"/>
</dbReference>
<name>A0A9W9VD41_9EURO</name>
<dbReference type="EMBL" id="JAPZBU010000012">
    <property type="protein sequence ID" value="KAJ5376329.1"/>
    <property type="molecule type" value="Genomic_DNA"/>
</dbReference>
<dbReference type="OrthoDB" id="5339038at2759"/>
<gene>
    <name evidence="1" type="ORF">N7509_013215</name>
</gene>
<keyword evidence="1" id="KW-0396">Initiation factor</keyword>
<protein>
    <submittedName>
        <fullName evidence="1">Translation initiation factor SUI1</fullName>
    </submittedName>
</protein>
<reference evidence="1" key="2">
    <citation type="journal article" date="2023" name="IMA Fungus">
        <title>Comparative genomic study of the Penicillium genus elucidates a diverse pangenome and 15 lateral gene transfer events.</title>
        <authorList>
            <person name="Petersen C."/>
            <person name="Sorensen T."/>
            <person name="Nielsen M.R."/>
            <person name="Sondergaard T.E."/>
            <person name="Sorensen J.L."/>
            <person name="Fitzpatrick D.A."/>
            <person name="Frisvad J.C."/>
            <person name="Nielsen K.L."/>
        </authorList>
    </citation>
    <scope>NUCLEOTIDE SEQUENCE</scope>
    <source>
        <strain evidence="1">IBT 29677</strain>
    </source>
</reference>
<dbReference type="GO" id="GO:0003743">
    <property type="term" value="F:translation initiation factor activity"/>
    <property type="evidence" value="ECO:0007669"/>
    <property type="project" value="UniProtKB-KW"/>
</dbReference>
<sequence length="238" mass="27094">MTIIHGLTTIPPPGFSNSNELWQYSPFVCGTTSDLRLMEALVLDMNWPKLRLSRICCPVGQRRRMYLDTTQNNRSHETEYPHQSSPKSWGSMHIKFEEYFLRTTRNNESDFILSSDDMSEIATAVWSHFPEGPEQVDRLGADFAESTDIVTGDYKQRISYVDAKMLNHSTQLYPEFANSGMAEGATSLAVSRREFGTSVDSISLGRHIISRINQLRVPQALDYMGKYLTTSPNVLSYY</sequence>
<dbReference type="Proteomes" id="UP001147747">
    <property type="component" value="Unassembled WGS sequence"/>
</dbReference>
<evidence type="ECO:0000313" key="1">
    <source>
        <dbReference type="EMBL" id="KAJ5376329.1"/>
    </source>
</evidence>
<keyword evidence="1" id="KW-0648">Protein biosynthesis</keyword>
<dbReference type="AlphaFoldDB" id="A0A9W9VD41"/>
<reference evidence="1" key="1">
    <citation type="submission" date="2022-12" db="EMBL/GenBank/DDBJ databases">
        <authorList>
            <person name="Petersen C."/>
        </authorList>
    </citation>
    <scope>NUCLEOTIDE SEQUENCE</scope>
    <source>
        <strain evidence="1">IBT 29677</strain>
    </source>
</reference>
<accession>A0A9W9VD41</accession>
<keyword evidence="2" id="KW-1185">Reference proteome</keyword>